<dbReference type="Proteomes" id="UP000282423">
    <property type="component" value="Unassembled WGS sequence"/>
</dbReference>
<dbReference type="AlphaFoldDB" id="A0A420VR19"/>
<evidence type="ECO:0000259" key="1">
    <source>
        <dbReference type="Pfam" id="PF21837"/>
    </source>
</evidence>
<feature type="domain" description="DUF6896" evidence="1">
    <location>
        <begin position="50"/>
        <end position="143"/>
    </location>
</feature>
<evidence type="ECO:0000313" key="3">
    <source>
        <dbReference type="Proteomes" id="UP000282423"/>
    </source>
</evidence>
<dbReference type="OrthoDB" id="3371683at2"/>
<protein>
    <recommendedName>
        <fullName evidence="1">DUF6896 domain-containing protein</fullName>
    </recommendedName>
</protein>
<reference evidence="2 3" key="1">
    <citation type="submission" date="2018-10" db="EMBL/GenBank/DDBJ databases">
        <title>Sphingobacterium sp. M05W1-28.</title>
        <authorList>
            <person name="Cai H."/>
        </authorList>
    </citation>
    <scope>NUCLEOTIDE SEQUENCE [LARGE SCALE GENOMIC DNA]</scope>
    <source>
        <strain evidence="2 3">M05W1-28</strain>
    </source>
</reference>
<dbReference type="InterPro" id="IPR054191">
    <property type="entry name" value="DUF6896"/>
</dbReference>
<comment type="caution">
    <text evidence="2">The sequence shown here is derived from an EMBL/GenBank/DDBJ whole genome shotgun (WGS) entry which is preliminary data.</text>
</comment>
<dbReference type="RefSeq" id="WP_121126988.1">
    <property type="nucleotide sequence ID" value="NZ_RBWS01000026.1"/>
</dbReference>
<keyword evidence="3" id="KW-1185">Reference proteome</keyword>
<name>A0A420VR19_9SPHI</name>
<sequence>MVIGSKILDEILEAMGQHKALAHVLIGKLIAETDQPATAEIEAGNYYEIVDADILNGNENLTDHWWFDVHGEHCMFKNLITNQVLEVSLGDKESIGNLDPYFFYNFLQTTDSVKHLIKYFDNPFSDMLNLFEELERQNKMVHIGGVQFRLR</sequence>
<evidence type="ECO:0000313" key="2">
    <source>
        <dbReference type="EMBL" id="RKO68735.1"/>
    </source>
</evidence>
<organism evidence="2 3">
    <name type="scientific">Sphingobacterium puteale</name>
    <dbReference type="NCBI Taxonomy" id="2420510"/>
    <lineage>
        <taxon>Bacteria</taxon>
        <taxon>Pseudomonadati</taxon>
        <taxon>Bacteroidota</taxon>
        <taxon>Sphingobacteriia</taxon>
        <taxon>Sphingobacteriales</taxon>
        <taxon>Sphingobacteriaceae</taxon>
        <taxon>Sphingobacterium</taxon>
    </lineage>
</organism>
<dbReference type="Pfam" id="PF21837">
    <property type="entry name" value="DUF6896"/>
    <property type="match status" value="1"/>
</dbReference>
<gene>
    <name evidence="2" type="ORF">D7322_25400</name>
</gene>
<dbReference type="EMBL" id="RBWS01000026">
    <property type="protein sequence ID" value="RKO68735.1"/>
    <property type="molecule type" value="Genomic_DNA"/>
</dbReference>
<accession>A0A420VR19</accession>
<proteinExistence type="predicted"/>